<accession>A0AAN8ZYI1</accession>
<comment type="caution">
    <text evidence="1">The sequence shown here is derived from an EMBL/GenBank/DDBJ whole genome shotgun (WGS) entry which is preliminary data.</text>
</comment>
<reference evidence="1 2" key="1">
    <citation type="submission" date="2023-11" db="EMBL/GenBank/DDBJ databases">
        <title>Halocaridina rubra genome assembly.</title>
        <authorList>
            <person name="Smith C."/>
        </authorList>
    </citation>
    <scope>NUCLEOTIDE SEQUENCE [LARGE SCALE GENOMIC DNA]</scope>
    <source>
        <strain evidence="1">EP-1</strain>
        <tissue evidence="1">Whole</tissue>
    </source>
</reference>
<dbReference type="Proteomes" id="UP001381693">
    <property type="component" value="Unassembled WGS sequence"/>
</dbReference>
<evidence type="ECO:0000313" key="2">
    <source>
        <dbReference type="Proteomes" id="UP001381693"/>
    </source>
</evidence>
<keyword evidence="2" id="KW-1185">Reference proteome</keyword>
<name>A0AAN8ZYI1_HALRR</name>
<protein>
    <submittedName>
        <fullName evidence="1">Uncharacterized protein</fullName>
    </submittedName>
</protein>
<dbReference type="AlphaFoldDB" id="A0AAN8ZYI1"/>
<dbReference type="EMBL" id="JAXCGZ010013219">
    <property type="protein sequence ID" value="KAK7073326.1"/>
    <property type="molecule type" value="Genomic_DNA"/>
</dbReference>
<sequence>MNWMDSFCQEILKEGGNNSPSEEIARLWRETIEEAKRIYEDLVYDRLIVSYEAMERLMRDEFVRTTVGALQSLWHKVHEVHMKIHEWIPRMVSSLKYQFETLTRVTNGVVYGGIQWMKTGEMPEEMRRLFDMMIESSLLHRLMRSSEELLQEYPEVYEMLIQILEKMKITLVRDLEMVREDLMAMPRVEEMVNWLLKHLRLDDMIIYRVELLINKIVQESLLSSVKLTHGRLEIQIPLRRPVNSLIEALKYIEPNPIPVPANVLRLYETLTLRMVDYWIWSYYSFLPKHARYLVPPYNRTAMLVDGKEILTFDGSVLRAPVSPCKILLAAYKSNEVIMEHPRSSEVPEILMKTRWG</sequence>
<proteinExistence type="predicted"/>
<organism evidence="1 2">
    <name type="scientific">Halocaridina rubra</name>
    <name type="common">Hawaiian red shrimp</name>
    <dbReference type="NCBI Taxonomy" id="373956"/>
    <lineage>
        <taxon>Eukaryota</taxon>
        <taxon>Metazoa</taxon>
        <taxon>Ecdysozoa</taxon>
        <taxon>Arthropoda</taxon>
        <taxon>Crustacea</taxon>
        <taxon>Multicrustacea</taxon>
        <taxon>Malacostraca</taxon>
        <taxon>Eumalacostraca</taxon>
        <taxon>Eucarida</taxon>
        <taxon>Decapoda</taxon>
        <taxon>Pleocyemata</taxon>
        <taxon>Caridea</taxon>
        <taxon>Atyoidea</taxon>
        <taxon>Atyidae</taxon>
        <taxon>Halocaridina</taxon>
    </lineage>
</organism>
<evidence type="ECO:0000313" key="1">
    <source>
        <dbReference type="EMBL" id="KAK7073326.1"/>
    </source>
</evidence>
<gene>
    <name evidence="1" type="ORF">SK128_006658</name>
</gene>